<keyword evidence="7 11" id="KW-0479">Metal-binding</keyword>
<comment type="function">
    <text evidence="11">Bifunctional enzyme that catalyzes the formation of 4-diphosphocytidyl-2-C-methyl-D-erythritol from CTP and 2-C-methyl-D-erythritol 4-phosphate (MEP) (IspD), and catalyzes the conversion of 4-diphosphocytidyl-2-C-methyl-D-erythritol 2-phosphate (CDP-ME2P) to 2-C-methyl-D-erythritol 2,4-cyclodiphosphate (ME-CPP) with a corresponding release of cytidine 5-monophosphate (CMP) (IspF).</text>
</comment>
<dbReference type="Pfam" id="PF01128">
    <property type="entry name" value="IspD"/>
    <property type="match status" value="1"/>
</dbReference>
<dbReference type="UniPathway" id="UPA00056">
    <property type="reaction ID" value="UER00093"/>
</dbReference>
<keyword evidence="6 11" id="KW-0548">Nucleotidyltransferase</keyword>
<feature type="binding site" evidence="11">
    <location>
        <begin position="300"/>
        <end position="304"/>
    </location>
    <ligand>
        <name>4-CDP-2-C-methyl-D-erythritol 2-phosphate</name>
        <dbReference type="ChEBI" id="CHEBI:57919"/>
    </ligand>
</feature>
<evidence type="ECO:0000256" key="2">
    <source>
        <dbReference type="ARBA" id="ARBA00001968"/>
    </source>
</evidence>
<dbReference type="AlphaFoldDB" id="A0A1H2UU22"/>
<dbReference type="InterPro" id="IPR029044">
    <property type="entry name" value="Nucleotide-diphossugar_trans"/>
</dbReference>
<dbReference type="GO" id="GO:0050518">
    <property type="term" value="F:2-C-methyl-D-erythritol 4-phosphate cytidylyltransferase activity"/>
    <property type="evidence" value="ECO:0007669"/>
    <property type="project" value="UniProtKB-UniRule"/>
</dbReference>
<dbReference type="InterPro" id="IPR026596">
    <property type="entry name" value="IspD/F"/>
</dbReference>
<feature type="site" description="Transition state stabilizer" evidence="11">
    <location>
        <position position="24"/>
    </location>
</feature>
<feature type="site" description="Transition state stabilizer" evidence="11">
    <location>
        <position position="372"/>
    </location>
</feature>
<reference evidence="13 14" key="1">
    <citation type="submission" date="2016-10" db="EMBL/GenBank/DDBJ databases">
        <authorList>
            <person name="Varghese N."/>
            <person name="Submissions S."/>
        </authorList>
    </citation>
    <scope>NUCLEOTIDE SEQUENCE [LARGE SCALE GENOMIC DNA]</scope>
    <source>
        <strain evidence="13 14">WCC6</strain>
    </source>
</reference>
<dbReference type="InterPro" id="IPR020555">
    <property type="entry name" value="MECDP_synthase_CS"/>
</dbReference>
<dbReference type="InterPro" id="IPR036571">
    <property type="entry name" value="MECDP_synthase_sf"/>
</dbReference>
<comment type="similarity">
    <text evidence="4">Belongs to the IspF family.</text>
</comment>
<dbReference type="InterPro" id="IPR001228">
    <property type="entry name" value="IspD"/>
</dbReference>
<protein>
    <recommendedName>
        <fullName evidence="11">Bifunctional enzyme IspD/IspF</fullName>
    </recommendedName>
    <domain>
        <recommendedName>
            <fullName evidence="11">2-C-methyl-D-erythritol 4-phosphate cytidylyltransferase</fullName>
            <ecNumber evidence="11">2.7.7.60</ecNumber>
        </recommendedName>
        <alternativeName>
            <fullName evidence="11">4-diphosphocytidyl-2C-methyl-D-erythritol synthase</fullName>
        </alternativeName>
        <alternativeName>
            <fullName evidence="11">MEP cytidylyltransferase</fullName>
            <shortName evidence="11">MCT</shortName>
        </alternativeName>
    </domain>
    <domain>
        <recommendedName>
            <fullName evidence="11">2-C-methyl-D-erythritol 2,4-cyclodiphosphate synthase</fullName>
            <shortName evidence="11">MECDP-synthase</shortName>
            <shortName evidence="11">MECPP-synthase</shortName>
            <shortName evidence="11">MECPS</shortName>
            <ecNumber evidence="11">4.6.1.12</ecNumber>
        </recommendedName>
    </domain>
</protein>
<feature type="site" description="Positions MEP for the nucleophilic attack" evidence="11">
    <location>
        <position position="216"/>
    </location>
</feature>
<dbReference type="RefSeq" id="WP_074704730.1">
    <property type="nucleotide sequence ID" value="NZ_FNOP01000003.1"/>
</dbReference>
<evidence type="ECO:0000313" key="14">
    <source>
        <dbReference type="Proteomes" id="UP000182379"/>
    </source>
</evidence>
<evidence type="ECO:0000256" key="1">
    <source>
        <dbReference type="ARBA" id="ARBA00000200"/>
    </source>
</evidence>
<evidence type="ECO:0000256" key="7">
    <source>
        <dbReference type="ARBA" id="ARBA00022723"/>
    </source>
</evidence>
<evidence type="ECO:0000259" key="12">
    <source>
        <dbReference type="Pfam" id="PF02542"/>
    </source>
</evidence>
<dbReference type="Pfam" id="PF02542">
    <property type="entry name" value="YgbB"/>
    <property type="match status" value="1"/>
</dbReference>
<dbReference type="CDD" id="cd00554">
    <property type="entry name" value="MECDP_synthase"/>
    <property type="match status" value="1"/>
</dbReference>
<dbReference type="GO" id="GO:0046872">
    <property type="term" value="F:metal ion binding"/>
    <property type="evidence" value="ECO:0007669"/>
    <property type="project" value="UniProtKB-KW"/>
</dbReference>
<dbReference type="Gene3D" id="3.90.550.10">
    <property type="entry name" value="Spore Coat Polysaccharide Biosynthesis Protein SpsA, Chain A"/>
    <property type="match status" value="1"/>
</dbReference>
<feature type="binding site" evidence="11">
    <location>
        <begin position="273"/>
        <end position="274"/>
    </location>
    <ligand>
        <name>4-CDP-2-C-methyl-D-erythritol 2-phosphate</name>
        <dbReference type="ChEBI" id="CHEBI:57919"/>
    </ligand>
</feature>
<keyword evidence="9 11" id="KW-0456">Lyase</keyword>
<dbReference type="PANTHER" id="PTHR43181:SF1">
    <property type="entry name" value="2-C-METHYL-D-ERYTHRITOL 2,4-CYCLODIPHOSPHATE SYNTHASE, CHLOROPLASTIC"/>
    <property type="match status" value="1"/>
</dbReference>
<dbReference type="HAMAP" id="MF_00108">
    <property type="entry name" value="IspD"/>
    <property type="match status" value="1"/>
</dbReference>
<name>A0A1H2UU22_ACIFE</name>
<keyword evidence="5 11" id="KW-0808">Transferase</keyword>
<dbReference type="SUPFAM" id="SSF69765">
    <property type="entry name" value="IpsF-like"/>
    <property type="match status" value="1"/>
</dbReference>
<keyword evidence="10 11" id="KW-0511">Multifunctional enzyme</keyword>
<dbReference type="EC" id="2.7.7.60" evidence="11"/>
<comment type="similarity">
    <text evidence="11">In the C-terminal section; belongs to the IspF family.</text>
</comment>
<dbReference type="EC" id="4.6.1.12" evidence="11"/>
<feature type="binding site" evidence="11">
    <location>
        <position position="381"/>
    </location>
    <ligand>
        <name>4-CDP-2-C-methyl-D-erythritol 2-phosphate</name>
        <dbReference type="ChEBI" id="CHEBI:57919"/>
    </ligand>
</feature>
<feature type="binding site" evidence="11">
    <location>
        <begin position="295"/>
        <end position="297"/>
    </location>
    <ligand>
        <name>4-CDP-2-C-methyl-D-erythritol 2-phosphate</name>
        <dbReference type="ChEBI" id="CHEBI:57919"/>
    </ligand>
</feature>
<feature type="binding site" evidence="11">
    <location>
        <position position="281"/>
    </location>
    <ligand>
        <name>a divalent metal cation</name>
        <dbReference type="ChEBI" id="CHEBI:60240"/>
    </ligand>
</feature>
<organism evidence="13 14">
    <name type="scientific">Acidaminococcus fermentans</name>
    <dbReference type="NCBI Taxonomy" id="905"/>
    <lineage>
        <taxon>Bacteria</taxon>
        <taxon>Bacillati</taxon>
        <taxon>Bacillota</taxon>
        <taxon>Negativicutes</taxon>
        <taxon>Acidaminococcales</taxon>
        <taxon>Acidaminococcaceae</taxon>
        <taxon>Acidaminococcus</taxon>
    </lineage>
</organism>
<feature type="domain" description="2-C-methyl-D-erythritol 2,4-cyclodiphosphate synthase" evidence="12">
    <location>
        <begin position="240"/>
        <end position="393"/>
    </location>
</feature>
<evidence type="ECO:0000313" key="13">
    <source>
        <dbReference type="EMBL" id="SDW59637.1"/>
    </source>
</evidence>
<evidence type="ECO:0000256" key="3">
    <source>
        <dbReference type="ARBA" id="ARBA00004709"/>
    </source>
</evidence>
<dbReference type="NCBIfam" id="TIGR00151">
    <property type="entry name" value="ispF"/>
    <property type="match status" value="1"/>
</dbReference>
<feature type="binding site" evidence="11">
    <location>
        <position position="247"/>
    </location>
    <ligand>
        <name>a divalent metal cation</name>
        <dbReference type="ChEBI" id="CHEBI:60240"/>
    </ligand>
</feature>
<dbReference type="EMBL" id="FNOP01000003">
    <property type="protein sequence ID" value="SDW59637.1"/>
    <property type="molecule type" value="Genomic_DNA"/>
</dbReference>
<comment type="catalytic activity">
    <reaction evidence="11">
        <text>2-C-methyl-D-erythritol 4-phosphate + CTP + H(+) = 4-CDP-2-C-methyl-D-erythritol + diphosphate</text>
        <dbReference type="Rhea" id="RHEA:13429"/>
        <dbReference type="ChEBI" id="CHEBI:15378"/>
        <dbReference type="ChEBI" id="CHEBI:33019"/>
        <dbReference type="ChEBI" id="CHEBI:37563"/>
        <dbReference type="ChEBI" id="CHEBI:57823"/>
        <dbReference type="ChEBI" id="CHEBI:58262"/>
        <dbReference type="EC" id="2.7.7.60"/>
    </reaction>
</comment>
<evidence type="ECO:0000256" key="11">
    <source>
        <dbReference type="HAMAP-Rule" id="MF_01520"/>
    </source>
</evidence>
<dbReference type="GO" id="GO:0008685">
    <property type="term" value="F:2-C-methyl-D-erythritol 2,4-cyclodiphosphate synthase activity"/>
    <property type="evidence" value="ECO:0007669"/>
    <property type="project" value="UniProtKB-UniRule"/>
</dbReference>
<dbReference type="InterPro" id="IPR003526">
    <property type="entry name" value="MECDP_synthase"/>
</dbReference>
<dbReference type="FunFam" id="3.90.550.10:FF:000003">
    <property type="entry name" value="2-C-methyl-D-erythritol 4-phosphate cytidylyltransferase"/>
    <property type="match status" value="1"/>
</dbReference>
<comment type="similarity">
    <text evidence="11">In the N-terminal section; belongs to the IspD/TarI cytidylyltransferase family. IspD subfamily.</text>
</comment>
<dbReference type="CDD" id="cd02516">
    <property type="entry name" value="CDP-ME_synthetase"/>
    <property type="match status" value="1"/>
</dbReference>
<comment type="caution">
    <text evidence="13">The sequence shown here is derived from an EMBL/GenBank/DDBJ whole genome shotgun (WGS) entry which is preliminary data.</text>
</comment>
<feature type="binding site" evidence="11">
    <location>
        <position position="249"/>
    </location>
    <ligand>
        <name>a divalent metal cation</name>
        <dbReference type="ChEBI" id="CHEBI:60240"/>
    </ligand>
</feature>
<dbReference type="HAMAP" id="MF_00107">
    <property type="entry name" value="IspF"/>
    <property type="match status" value="1"/>
</dbReference>
<dbReference type="NCBIfam" id="TIGR00453">
    <property type="entry name" value="ispD"/>
    <property type="match status" value="1"/>
</dbReference>
<feature type="site" description="Transition state stabilizer" evidence="11">
    <location>
        <position position="273"/>
    </location>
</feature>
<dbReference type="HAMAP" id="MF_01520">
    <property type="entry name" value="IspDF"/>
    <property type="match status" value="1"/>
</dbReference>
<comment type="caution">
    <text evidence="11">Lacks conserved residue(s) required for the propagation of feature annotation.</text>
</comment>
<dbReference type="GO" id="GO:0016114">
    <property type="term" value="P:terpenoid biosynthetic process"/>
    <property type="evidence" value="ECO:0007669"/>
    <property type="project" value="InterPro"/>
</dbReference>
<feature type="site" description="Positions MEP for the nucleophilic attack" evidence="11">
    <location>
        <position position="160"/>
    </location>
</feature>
<sequence length="395" mass="43080">MNNELVCIIAAAGMGKRLGLGYNKNYACIRGIPILVRSLHQMSQVPGLDLALVAVAPGEEEGARQLLEEWQPRQFPNLSWNIVTGGKERQDSVANALARLPENTQWVAVHDGARPFADPELIQRVWDKARETGAAVAAVPCKDTIKMADLEKSVERTLDRSRLWAVQTPQIFRPGLLREGFSLACEQHLDVTDDASLVEALRKKVALVMGSYDNRKITTPEDLDWAQDLAARREGKNMEFRIGSGYDVHRLVEGRPLILCGVTVPWDKGLDGHSDADVALHALMDALLGAAGMGDIGRLFPDTDDAYLGADSRKLLAAVLEKLRAAGWQVNNVDVTIIAQRPKLAPYEPAMLENLLTDLGLPRDAVNVKATTTEKLGFTGRGEGIAAEAVASLTR</sequence>
<feature type="region of interest" description="2-C-methyl-D-erythritol 4-phosphate cytidylyltransferase" evidence="11">
    <location>
        <begin position="1"/>
        <end position="240"/>
    </location>
</feature>
<comment type="cofactor">
    <cofactor evidence="2 11">
        <name>a divalent metal cation</name>
        <dbReference type="ChEBI" id="CHEBI:60240"/>
    </cofactor>
</comment>
<feature type="binding site" evidence="11">
    <location>
        <begin position="247"/>
        <end position="249"/>
    </location>
    <ligand>
        <name>4-CDP-2-C-methyl-D-erythritol 2-phosphate</name>
        <dbReference type="ChEBI" id="CHEBI:57919"/>
    </ligand>
</feature>
<dbReference type="FunFam" id="3.30.1330.50:FF:000001">
    <property type="entry name" value="2-C-methyl-D-erythritol 2,4-cyclodiphosphate synthase"/>
    <property type="match status" value="1"/>
</dbReference>
<feature type="region of interest" description="2-C-methyl-D-erythritol 2,4-cyclodiphosphate synthase" evidence="11">
    <location>
        <begin position="241"/>
        <end position="395"/>
    </location>
</feature>
<feature type="binding site" evidence="11">
    <location>
        <begin position="371"/>
        <end position="374"/>
    </location>
    <ligand>
        <name>4-CDP-2-C-methyl-D-erythritol 2-phosphate</name>
        <dbReference type="ChEBI" id="CHEBI:57919"/>
    </ligand>
</feature>
<dbReference type="GO" id="GO:0019288">
    <property type="term" value="P:isopentenyl diphosphate biosynthetic process, methylerythritol 4-phosphate pathway"/>
    <property type="evidence" value="ECO:0007669"/>
    <property type="project" value="UniProtKB-UniRule"/>
</dbReference>
<feature type="site" description="Transition state stabilizer" evidence="11">
    <location>
        <position position="17"/>
    </location>
</feature>
<evidence type="ECO:0000256" key="4">
    <source>
        <dbReference type="ARBA" id="ARBA00008480"/>
    </source>
</evidence>
<evidence type="ECO:0000256" key="8">
    <source>
        <dbReference type="ARBA" id="ARBA00023229"/>
    </source>
</evidence>
<proteinExistence type="inferred from homology"/>
<dbReference type="PANTHER" id="PTHR43181">
    <property type="entry name" value="2-C-METHYL-D-ERYTHRITOL 2,4-CYCLODIPHOSPHATE SYNTHASE, CHLOROPLASTIC"/>
    <property type="match status" value="1"/>
</dbReference>
<evidence type="ECO:0000256" key="6">
    <source>
        <dbReference type="ARBA" id="ARBA00022695"/>
    </source>
</evidence>
<comment type="pathway">
    <text evidence="11">Isoprenoid biosynthesis; isopentenyl diphosphate biosynthesis via DXP pathway; isopentenyl diphosphate from 1-deoxy-D-xylulose 5-phosphate: step 2/6.</text>
</comment>
<evidence type="ECO:0000256" key="10">
    <source>
        <dbReference type="ARBA" id="ARBA00023268"/>
    </source>
</evidence>
<keyword evidence="8 11" id="KW-0414">Isoprene biosynthesis</keyword>
<comment type="pathway">
    <text evidence="3 11">Isoprenoid biosynthesis; isopentenyl diphosphate biosynthesis via DXP pathway; isopentenyl diphosphate from 1-deoxy-D-xylulose 5-phosphate: step 4/6.</text>
</comment>
<feature type="binding site" evidence="11">
    <location>
        <position position="378"/>
    </location>
    <ligand>
        <name>4-CDP-2-C-methyl-D-erythritol 2-phosphate</name>
        <dbReference type="ChEBI" id="CHEBI:57919"/>
    </ligand>
</feature>
<dbReference type="PROSITE" id="PS01350">
    <property type="entry name" value="ISPF"/>
    <property type="match status" value="1"/>
</dbReference>
<dbReference type="Gene3D" id="3.30.1330.50">
    <property type="entry name" value="2-C-methyl-D-erythritol 2,4-cyclodiphosphate synthase"/>
    <property type="match status" value="1"/>
</dbReference>
<accession>A0A1H2UU22</accession>
<comment type="catalytic activity">
    <reaction evidence="1 11">
        <text>4-CDP-2-C-methyl-D-erythritol 2-phosphate = 2-C-methyl-D-erythritol 2,4-cyclic diphosphate + CMP</text>
        <dbReference type="Rhea" id="RHEA:23864"/>
        <dbReference type="ChEBI" id="CHEBI:57919"/>
        <dbReference type="ChEBI" id="CHEBI:58483"/>
        <dbReference type="ChEBI" id="CHEBI:60377"/>
        <dbReference type="EC" id="4.6.1.12"/>
    </reaction>
</comment>
<evidence type="ECO:0000256" key="5">
    <source>
        <dbReference type="ARBA" id="ARBA00022679"/>
    </source>
</evidence>
<gene>
    <name evidence="11" type="primary">ispDF</name>
    <name evidence="13" type="ORF">SAMN05216495_10337</name>
</gene>
<dbReference type="Proteomes" id="UP000182379">
    <property type="component" value="Unassembled WGS sequence"/>
</dbReference>
<dbReference type="InterPro" id="IPR034683">
    <property type="entry name" value="IspD/TarI"/>
</dbReference>
<dbReference type="SUPFAM" id="SSF53448">
    <property type="entry name" value="Nucleotide-diphospho-sugar transferases"/>
    <property type="match status" value="1"/>
</dbReference>
<evidence type="ECO:0000256" key="9">
    <source>
        <dbReference type="ARBA" id="ARBA00023239"/>
    </source>
</evidence>